<comment type="caution">
    <text evidence="8">The sequence shown here is derived from an EMBL/GenBank/DDBJ whole genome shotgun (WGS) entry which is preliminary data.</text>
</comment>
<dbReference type="PANTHER" id="PTHR30352:SF13">
    <property type="entry name" value="GLYCYL-RADICAL ENZYME ACTIVATING ENZYME YJJW-RELATED"/>
    <property type="match status" value="1"/>
</dbReference>
<evidence type="ECO:0000256" key="2">
    <source>
        <dbReference type="ARBA" id="ARBA00022485"/>
    </source>
</evidence>
<dbReference type="InterPro" id="IPR007197">
    <property type="entry name" value="rSAM"/>
</dbReference>
<dbReference type="InterPro" id="IPR012840">
    <property type="entry name" value="NrdG2"/>
</dbReference>
<dbReference type="SFLD" id="SFLDG01067">
    <property type="entry name" value="SPASM/twitch_domain_containing"/>
    <property type="match status" value="1"/>
</dbReference>
<dbReference type="SFLD" id="SFLDG01094">
    <property type="entry name" value="Uncharacterised_Radical_SAM_Su"/>
    <property type="match status" value="1"/>
</dbReference>
<keyword evidence="2" id="KW-0004">4Fe-4S</keyword>
<keyword evidence="5" id="KW-0408">Iron</keyword>
<accession>A0ABS6D6P2</accession>
<organism evidence="8 9">
    <name type="scientific">Faecalicatena faecalis</name>
    <dbReference type="NCBI Taxonomy" id="2726362"/>
    <lineage>
        <taxon>Bacteria</taxon>
        <taxon>Bacillati</taxon>
        <taxon>Bacillota</taxon>
        <taxon>Clostridia</taxon>
        <taxon>Lachnospirales</taxon>
        <taxon>Lachnospiraceae</taxon>
        <taxon>Faecalicatena</taxon>
    </lineage>
</organism>
<keyword evidence="3" id="KW-0949">S-adenosyl-L-methionine</keyword>
<evidence type="ECO:0000256" key="1">
    <source>
        <dbReference type="ARBA" id="ARBA00001966"/>
    </source>
</evidence>
<dbReference type="Pfam" id="PF04055">
    <property type="entry name" value="Radical_SAM"/>
    <property type="match status" value="1"/>
</dbReference>
<keyword evidence="6" id="KW-0411">Iron-sulfur</keyword>
<evidence type="ECO:0000256" key="5">
    <source>
        <dbReference type="ARBA" id="ARBA00023004"/>
    </source>
</evidence>
<dbReference type="NCBIfam" id="TIGR02495">
    <property type="entry name" value="NrdG2"/>
    <property type="match status" value="1"/>
</dbReference>
<evidence type="ECO:0000256" key="6">
    <source>
        <dbReference type="ARBA" id="ARBA00023014"/>
    </source>
</evidence>
<name>A0ABS6D6P2_9FIRM</name>
<evidence type="ECO:0000313" key="9">
    <source>
        <dbReference type="Proteomes" id="UP000723714"/>
    </source>
</evidence>
<proteinExistence type="predicted"/>
<reference evidence="8 9" key="1">
    <citation type="submission" date="2021-06" db="EMBL/GenBank/DDBJ databases">
        <title>Faecalicatena sp. nov. isolated from porcine feces.</title>
        <authorList>
            <person name="Oh B.S."/>
            <person name="Lee J.H."/>
        </authorList>
    </citation>
    <scope>NUCLEOTIDE SEQUENCE [LARGE SCALE GENOMIC DNA]</scope>
    <source>
        <strain evidence="8 9">AGMB00832</strain>
    </source>
</reference>
<feature type="domain" description="Radical SAM core" evidence="7">
    <location>
        <begin position="13"/>
        <end position="221"/>
    </location>
</feature>
<dbReference type="InterPro" id="IPR034457">
    <property type="entry name" value="Organic_radical-activating"/>
</dbReference>
<evidence type="ECO:0000256" key="4">
    <source>
        <dbReference type="ARBA" id="ARBA00022723"/>
    </source>
</evidence>
<dbReference type="SFLD" id="SFLDS00029">
    <property type="entry name" value="Radical_SAM"/>
    <property type="match status" value="1"/>
</dbReference>
<dbReference type="CDD" id="cd01335">
    <property type="entry name" value="Radical_SAM"/>
    <property type="match status" value="1"/>
</dbReference>
<dbReference type="RefSeq" id="WP_216243230.1">
    <property type="nucleotide sequence ID" value="NZ_JABACJ020000015.1"/>
</dbReference>
<sequence>MNIQGLQKLTLLDYPDKVACTVFTAGCNFRCPFCHNASLVTHVDPGNDIPVEEVLAFLRKRQGVLDGVCVTGGEPLLQPDIIDFIKRVKELGYAVKLDTNGSIIFKLRQLVEEKLVDYVAMDIKNAPNKYGETIGIEEYNLENILQSVDYLKSGVVPYEFRTTVVREFHKREDFAAIGRWLVGADRYYLQGFVDSGDLIQSGLRAYNRDIMEQALEIVRRNVPNAELRGVE</sequence>
<comment type="cofactor">
    <cofactor evidence="1">
        <name>[4Fe-4S] cluster</name>
        <dbReference type="ChEBI" id="CHEBI:49883"/>
    </cofactor>
</comment>
<protein>
    <submittedName>
        <fullName evidence="8">Anaerobic ribonucleoside-triphosphate reductase activating protein</fullName>
    </submittedName>
</protein>
<evidence type="ECO:0000259" key="7">
    <source>
        <dbReference type="PROSITE" id="PS51918"/>
    </source>
</evidence>
<keyword evidence="4" id="KW-0479">Metal-binding</keyword>
<keyword evidence="9" id="KW-1185">Reference proteome</keyword>
<evidence type="ECO:0000313" key="8">
    <source>
        <dbReference type="EMBL" id="MBU3877116.1"/>
    </source>
</evidence>
<dbReference type="PROSITE" id="PS51918">
    <property type="entry name" value="RADICAL_SAM"/>
    <property type="match status" value="1"/>
</dbReference>
<dbReference type="Proteomes" id="UP000723714">
    <property type="component" value="Unassembled WGS sequence"/>
</dbReference>
<evidence type="ECO:0000256" key="3">
    <source>
        <dbReference type="ARBA" id="ARBA00022691"/>
    </source>
</evidence>
<dbReference type="PANTHER" id="PTHR30352">
    <property type="entry name" value="PYRUVATE FORMATE-LYASE-ACTIVATING ENZYME"/>
    <property type="match status" value="1"/>
</dbReference>
<dbReference type="EMBL" id="JABACJ020000015">
    <property type="protein sequence ID" value="MBU3877116.1"/>
    <property type="molecule type" value="Genomic_DNA"/>
</dbReference>
<gene>
    <name evidence="8" type="ORF">HGO97_015000</name>
</gene>